<keyword evidence="1" id="KW-0040">ANK repeat</keyword>
<dbReference type="SMART" id="SM00248">
    <property type="entry name" value="ANK"/>
    <property type="match status" value="6"/>
</dbReference>
<dbReference type="SUPFAM" id="SSF48403">
    <property type="entry name" value="Ankyrin repeat"/>
    <property type="match status" value="1"/>
</dbReference>
<dbReference type="PROSITE" id="PS50088">
    <property type="entry name" value="ANK_REPEAT"/>
    <property type="match status" value="1"/>
</dbReference>
<evidence type="ECO:0000313" key="3">
    <source>
        <dbReference type="Proteomes" id="UP000541558"/>
    </source>
</evidence>
<reference evidence="2 3" key="1">
    <citation type="journal article" date="2020" name="ISME J.">
        <title>Uncovering the hidden diversity of litter-decomposition mechanisms in mushroom-forming fungi.</title>
        <authorList>
            <person name="Floudas D."/>
            <person name="Bentzer J."/>
            <person name="Ahren D."/>
            <person name="Johansson T."/>
            <person name="Persson P."/>
            <person name="Tunlid A."/>
        </authorList>
    </citation>
    <scope>NUCLEOTIDE SEQUENCE [LARGE SCALE GENOMIC DNA]</scope>
    <source>
        <strain evidence="2 3">CBS 175.51</strain>
    </source>
</reference>
<sequence length="912" mass="102605">MRRHTPSALHILVQAQTRDIEVYVAKRIAQSTRLFSILSENPDIAERFTGIIQEKSKGMFLLARLQMELVLERCATIGSLLKALETLPSGINDMYRLTMDRISSLSEEEVSLAHRTFIWILHSKENLSPEDLQHALTFSYEDKKFVEDSSVSIPVLLSICCGLVTLEEDEDDGETVVRFIHYSTQEFMKDLVFSHLPHPHDLLAVTSVACVETHLAMLTAALKSAKSAGENSVWVSDVTQHLPLLRYALHNWGHHAKICDDQRSLIPFIHFFLSNHSTCIVERYGRLAEISRGLYLAAAYDLVNLISSRTFPYSPTHGTKTPFHVAAEYGKTAALRALLENYSGVHVKDEDGRTPLHHCVLADSTWEPEVVRQLSNLSLSDTWRAFPSDVVDVNAQDKDGQSAFFEACSTLREFPIEHLNDSTKPEGRILHLFTSHPGIDLDLPDSNGDTPFSCACSFEKAGVAQFLISSLPNLNFDTRNKWGETPFMHACDASMEKMENWFLSRDPGGCHFLHQEDDEGNTGLERIVAYEGWATIRNREGRSDFDLRPSSGRTWKPENLHHINRIIRILSERATHIRVVRAGQESLPIYQLRTSRAPPSATVHVCLKDRHRRYEDERTSLMLLANYPAALIHLVSENENNPDFVNAHDIDGRCALMYACFGQDPDSATMSVKILTSCPSVNVHLRSRDGMSALDYALYSSNTHVLKFLLTHPSWSPPTIRSAVIAASQNRNIYPRALECLLNARQVQDAFSFAGDNSEDGFTLKSALLGRDGYGDIPAKEIWPWGWLSSNPAVGVFRHKESQEDDHLAESPSTIDIGSGRRTPAAICRDTIAAVKNPLTSIEQLLESHFGQTEVKDAFVWDIDVRDPDTILLINCLARRSDCYDLFHDLFGGFKRCEGYRHEACVHALIQF</sequence>
<dbReference type="InterPro" id="IPR036770">
    <property type="entry name" value="Ankyrin_rpt-contain_sf"/>
</dbReference>
<accession>A0A8H5FDF6</accession>
<organism evidence="2 3">
    <name type="scientific">Ephemerocybe angulata</name>
    <dbReference type="NCBI Taxonomy" id="980116"/>
    <lineage>
        <taxon>Eukaryota</taxon>
        <taxon>Fungi</taxon>
        <taxon>Dikarya</taxon>
        <taxon>Basidiomycota</taxon>
        <taxon>Agaricomycotina</taxon>
        <taxon>Agaricomycetes</taxon>
        <taxon>Agaricomycetidae</taxon>
        <taxon>Agaricales</taxon>
        <taxon>Agaricineae</taxon>
        <taxon>Psathyrellaceae</taxon>
        <taxon>Ephemerocybe</taxon>
    </lineage>
</organism>
<name>A0A8H5FDF6_9AGAR</name>
<dbReference type="PANTHER" id="PTHR10039">
    <property type="entry name" value="AMELOGENIN"/>
    <property type="match status" value="1"/>
</dbReference>
<gene>
    <name evidence="2" type="ORF">D9611_005347</name>
</gene>
<dbReference type="Gene3D" id="1.25.40.20">
    <property type="entry name" value="Ankyrin repeat-containing domain"/>
    <property type="match status" value="2"/>
</dbReference>
<keyword evidence="3" id="KW-1185">Reference proteome</keyword>
<feature type="repeat" description="ANK" evidence="1">
    <location>
        <begin position="318"/>
        <end position="350"/>
    </location>
</feature>
<proteinExistence type="predicted"/>
<protein>
    <recommendedName>
        <fullName evidence="4">Ankyrin</fullName>
    </recommendedName>
</protein>
<evidence type="ECO:0000313" key="2">
    <source>
        <dbReference type="EMBL" id="KAF5332472.1"/>
    </source>
</evidence>
<dbReference type="AlphaFoldDB" id="A0A8H5FDF6"/>
<comment type="caution">
    <text evidence="2">The sequence shown here is derived from an EMBL/GenBank/DDBJ whole genome shotgun (WGS) entry which is preliminary data.</text>
</comment>
<evidence type="ECO:0008006" key="4">
    <source>
        <dbReference type="Google" id="ProtNLM"/>
    </source>
</evidence>
<dbReference type="EMBL" id="JAACJK010000110">
    <property type="protein sequence ID" value="KAF5332472.1"/>
    <property type="molecule type" value="Genomic_DNA"/>
</dbReference>
<dbReference type="OrthoDB" id="7464126at2759"/>
<dbReference type="InterPro" id="IPR002110">
    <property type="entry name" value="Ankyrin_rpt"/>
</dbReference>
<dbReference type="PANTHER" id="PTHR10039:SF16">
    <property type="entry name" value="GPI INOSITOL-DEACYLASE"/>
    <property type="match status" value="1"/>
</dbReference>
<dbReference type="Proteomes" id="UP000541558">
    <property type="component" value="Unassembled WGS sequence"/>
</dbReference>
<dbReference type="Pfam" id="PF12796">
    <property type="entry name" value="Ank_2"/>
    <property type="match status" value="2"/>
</dbReference>
<evidence type="ECO:0000256" key="1">
    <source>
        <dbReference type="PROSITE-ProRule" id="PRU00023"/>
    </source>
</evidence>